<evidence type="ECO:0000313" key="4">
    <source>
        <dbReference type="Proteomes" id="UP000807504"/>
    </source>
</evidence>
<dbReference type="EMBL" id="JABXBU010002228">
    <property type="protein sequence ID" value="KAF8770915.1"/>
    <property type="molecule type" value="Genomic_DNA"/>
</dbReference>
<feature type="compositionally biased region" description="Pro residues" evidence="1">
    <location>
        <begin position="23"/>
        <end position="41"/>
    </location>
</feature>
<keyword evidence="4" id="KW-1185">Reference proteome</keyword>
<feature type="region of interest" description="Disordered" evidence="1">
    <location>
        <begin position="23"/>
        <end position="50"/>
    </location>
</feature>
<keyword evidence="2" id="KW-0732">Signal</keyword>
<evidence type="ECO:0000256" key="2">
    <source>
        <dbReference type="SAM" id="SignalP"/>
    </source>
</evidence>
<comment type="caution">
    <text evidence="3">The sequence shown here is derived from an EMBL/GenBank/DDBJ whole genome shotgun (WGS) entry which is preliminary data.</text>
</comment>
<feature type="chain" id="PRO_5035751956" evidence="2">
    <location>
        <begin position="20"/>
        <end position="131"/>
    </location>
</feature>
<feature type="signal peptide" evidence="2">
    <location>
        <begin position="1"/>
        <end position="19"/>
    </location>
</feature>
<name>A0A8T0EG35_ARGBR</name>
<proteinExistence type="predicted"/>
<accession>A0A8T0EG35</accession>
<dbReference type="AlphaFoldDB" id="A0A8T0EG35"/>
<reference evidence="3" key="1">
    <citation type="journal article" date="2020" name="bioRxiv">
        <title>Chromosome-level reference genome of the European wasp spider Argiope bruennichi: a resource for studies on range expansion and evolutionary adaptation.</title>
        <authorList>
            <person name="Sheffer M.M."/>
            <person name="Hoppe A."/>
            <person name="Krehenwinkel H."/>
            <person name="Uhl G."/>
            <person name="Kuss A.W."/>
            <person name="Jensen L."/>
            <person name="Jensen C."/>
            <person name="Gillespie R.G."/>
            <person name="Hoff K.J."/>
            <person name="Prost S."/>
        </authorList>
    </citation>
    <scope>NUCLEOTIDE SEQUENCE</scope>
</reference>
<protein>
    <submittedName>
        <fullName evidence="3">Uncharacterized protein</fullName>
    </submittedName>
</protein>
<gene>
    <name evidence="3" type="ORF">HNY73_018392</name>
</gene>
<reference evidence="3" key="2">
    <citation type="submission" date="2020-06" db="EMBL/GenBank/DDBJ databases">
        <authorList>
            <person name="Sheffer M."/>
        </authorList>
    </citation>
    <scope>NUCLEOTIDE SEQUENCE</scope>
</reference>
<sequence>MNFLITVALFCCLSASVLAPPPPGGPHGGPPHGPHGGPPHGGPHGHKSLYDMFPACETMAESMRAKNRELKESGEIGHRNCKEEDPKVCKLRDMEKVRCAMTDEPSQECTDEILAYIQGDICNEDGAETDD</sequence>
<evidence type="ECO:0000256" key="1">
    <source>
        <dbReference type="SAM" id="MobiDB-lite"/>
    </source>
</evidence>
<evidence type="ECO:0000313" key="3">
    <source>
        <dbReference type="EMBL" id="KAF8770915.1"/>
    </source>
</evidence>
<organism evidence="3 4">
    <name type="scientific">Argiope bruennichi</name>
    <name type="common">Wasp spider</name>
    <name type="synonym">Aranea bruennichi</name>
    <dbReference type="NCBI Taxonomy" id="94029"/>
    <lineage>
        <taxon>Eukaryota</taxon>
        <taxon>Metazoa</taxon>
        <taxon>Ecdysozoa</taxon>
        <taxon>Arthropoda</taxon>
        <taxon>Chelicerata</taxon>
        <taxon>Arachnida</taxon>
        <taxon>Araneae</taxon>
        <taxon>Araneomorphae</taxon>
        <taxon>Entelegynae</taxon>
        <taxon>Araneoidea</taxon>
        <taxon>Araneidae</taxon>
        <taxon>Argiope</taxon>
    </lineage>
</organism>
<dbReference type="Proteomes" id="UP000807504">
    <property type="component" value="Unassembled WGS sequence"/>
</dbReference>